<dbReference type="PANTHER" id="PTHR45138">
    <property type="entry name" value="REGULATORY COMPONENTS OF SENSORY TRANSDUCTION SYSTEM"/>
    <property type="match status" value="1"/>
</dbReference>
<dbReference type="PROSITE" id="PS50112">
    <property type="entry name" value="PAS"/>
    <property type="match status" value="1"/>
</dbReference>
<dbReference type="EC" id="2.7.7.65" evidence="3"/>
<keyword evidence="3" id="KW-0808">Transferase</keyword>
<keyword evidence="3" id="KW-0548">Nucleotidyltransferase</keyword>
<dbReference type="Gene3D" id="3.30.450.40">
    <property type="match status" value="1"/>
</dbReference>
<dbReference type="NCBIfam" id="TIGR00254">
    <property type="entry name" value="GGDEF"/>
    <property type="match status" value="1"/>
</dbReference>
<feature type="domain" description="PAS" evidence="1">
    <location>
        <begin position="168"/>
        <end position="210"/>
    </location>
</feature>
<accession>A0ABT5ULW1</accession>
<gene>
    <name evidence="3" type="ORF">PTZ04_01425</name>
</gene>
<dbReference type="InterPro" id="IPR029016">
    <property type="entry name" value="GAF-like_dom_sf"/>
</dbReference>
<dbReference type="PROSITE" id="PS50887">
    <property type="entry name" value="GGDEF"/>
    <property type="match status" value="1"/>
</dbReference>
<evidence type="ECO:0000313" key="3">
    <source>
        <dbReference type="EMBL" id="MDE1468906.1"/>
    </source>
</evidence>
<dbReference type="CDD" id="cd01949">
    <property type="entry name" value="GGDEF"/>
    <property type="match status" value="1"/>
</dbReference>
<dbReference type="InterPro" id="IPR000014">
    <property type="entry name" value="PAS"/>
</dbReference>
<dbReference type="Gene3D" id="3.30.70.270">
    <property type="match status" value="1"/>
</dbReference>
<feature type="domain" description="GGDEF" evidence="2">
    <location>
        <begin position="320"/>
        <end position="451"/>
    </location>
</feature>
<reference evidence="3 4" key="1">
    <citation type="submission" date="2023-02" db="EMBL/GenBank/DDBJ databases">
        <title>Comparative genome analysis of Eubacterium limosum species.</title>
        <authorList>
            <person name="Bak J.E."/>
        </authorList>
    </citation>
    <scope>NUCLEOTIDE SEQUENCE [LARGE SCALE GENOMIC DNA]</scope>
    <source>
        <strain evidence="3 4">KGMB01548</strain>
    </source>
</reference>
<comment type="caution">
    <text evidence="3">The sequence shown here is derived from an EMBL/GenBank/DDBJ whole genome shotgun (WGS) entry which is preliminary data.</text>
</comment>
<organism evidence="3 4">
    <name type="scientific">Eubacterium limosum</name>
    <dbReference type="NCBI Taxonomy" id="1736"/>
    <lineage>
        <taxon>Bacteria</taxon>
        <taxon>Bacillati</taxon>
        <taxon>Bacillota</taxon>
        <taxon>Clostridia</taxon>
        <taxon>Eubacteriales</taxon>
        <taxon>Eubacteriaceae</taxon>
        <taxon>Eubacterium</taxon>
    </lineage>
</organism>
<dbReference type="SUPFAM" id="SSF55073">
    <property type="entry name" value="Nucleotide cyclase"/>
    <property type="match status" value="1"/>
</dbReference>
<dbReference type="InterPro" id="IPR029787">
    <property type="entry name" value="Nucleotide_cyclase"/>
</dbReference>
<evidence type="ECO:0000259" key="1">
    <source>
        <dbReference type="PROSITE" id="PS50112"/>
    </source>
</evidence>
<dbReference type="SUPFAM" id="SSF55781">
    <property type="entry name" value="GAF domain-like"/>
    <property type="match status" value="1"/>
</dbReference>
<evidence type="ECO:0000259" key="2">
    <source>
        <dbReference type="PROSITE" id="PS50887"/>
    </source>
</evidence>
<dbReference type="EMBL" id="JAQSVD010000001">
    <property type="protein sequence ID" value="MDE1468906.1"/>
    <property type="molecule type" value="Genomic_DNA"/>
</dbReference>
<sequence length="489" mass="56904">MDKQQKYKDRLLQIDQDLFELRPLLIDNKTLKENADYLAEFLRRYLPINQLALVQISNEVSIRESAFWKNDQNEDFWMALIYDHMDKCQNEKDITSAFDTMETGIEKASVYALFPVACEDRLAGALLVQKPEQTGAWNEEEIALLELMASTISVTLINRAHYEEYALQGYVFNELMDNTSTNIYVTDVETNKILFMNKAMQKSFGIEKPEGKICWQVLQKGMDGPCPFCPVPALLKVEDEHPSVVWEEENTRTGITYKNYDSFMKWTDGRTVHFQQSVDNTNTRQLEKAAATDELTDLLNRRAGKLAMNRTLSQAKQDKTRVIVGMYDVNDLKEVNDTYGHAEGDVLLKTIARSIKECLAPQDYIFRLSGDEFIIVFKDTNLIATKEKVHRARERIQLFKEENQKPYEMDFCCGYEEVEPEDRRTITEILTDVDEKMYEKKGYSIFKGQKKNIERMVKSKARQKLSSMIRSIFTMRWSRALMIIYMCAI</sequence>
<dbReference type="InterPro" id="IPR000160">
    <property type="entry name" value="GGDEF_dom"/>
</dbReference>
<dbReference type="GO" id="GO:0052621">
    <property type="term" value="F:diguanylate cyclase activity"/>
    <property type="evidence" value="ECO:0007669"/>
    <property type="project" value="UniProtKB-EC"/>
</dbReference>
<dbReference type="Proteomes" id="UP001215087">
    <property type="component" value="Unassembled WGS sequence"/>
</dbReference>
<evidence type="ECO:0000313" key="4">
    <source>
        <dbReference type="Proteomes" id="UP001215087"/>
    </source>
</evidence>
<dbReference type="InterPro" id="IPR050469">
    <property type="entry name" value="Diguanylate_Cyclase"/>
</dbReference>
<keyword evidence="4" id="KW-1185">Reference proteome</keyword>
<proteinExistence type="predicted"/>
<dbReference type="InterPro" id="IPR043128">
    <property type="entry name" value="Rev_trsase/Diguanyl_cyclase"/>
</dbReference>
<dbReference type="RefSeq" id="WP_227205778.1">
    <property type="nucleotide sequence ID" value="NZ_JAJCLO010000002.1"/>
</dbReference>
<dbReference type="Pfam" id="PF00990">
    <property type="entry name" value="GGDEF"/>
    <property type="match status" value="1"/>
</dbReference>
<protein>
    <submittedName>
        <fullName evidence="3">Diguanylate cyclase</fullName>
        <ecNumber evidence="3">2.7.7.65</ecNumber>
    </submittedName>
</protein>
<dbReference type="SMART" id="SM00267">
    <property type="entry name" value="GGDEF"/>
    <property type="match status" value="1"/>
</dbReference>
<dbReference type="PANTHER" id="PTHR45138:SF23">
    <property type="entry name" value="SIGNALING PROTEIN"/>
    <property type="match status" value="1"/>
</dbReference>
<name>A0ABT5ULW1_EUBLI</name>